<feature type="compositionally biased region" description="Basic and acidic residues" evidence="2">
    <location>
        <begin position="166"/>
        <end position="182"/>
    </location>
</feature>
<dbReference type="AlphaFoldDB" id="A0AAD9D3Z0"/>
<keyword evidence="4" id="KW-1185">Reference proteome</keyword>
<reference evidence="3" key="1">
    <citation type="submission" date="2023-06" db="EMBL/GenBank/DDBJ databases">
        <title>Survivors Of The Sea: Transcriptome response of Skeletonema marinoi to long-term dormancy.</title>
        <authorList>
            <person name="Pinder M.I.M."/>
            <person name="Kourtchenko O."/>
            <person name="Robertson E.K."/>
            <person name="Larsson T."/>
            <person name="Maumus F."/>
            <person name="Osuna-Cruz C.M."/>
            <person name="Vancaester E."/>
            <person name="Stenow R."/>
            <person name="Vandepoele K."/>
            <person name="Ploug H."/>
            <person name="Bruchert V."/>
            <person name="Godhe A."/>
            <person name="Topel M."/>
        </authorList>
    </citation>
    <scope>NUCLEOTIDE SEQUENCE</scope>
    <source>
        <strain evidence="3">R05AC</strain>
    </source>
</reference>
<dbReference type="SUPFAM" id="SSF81901">
    <property type="entry name" value="HCP-like"/>
    <property type="match status" value="1"/>
</dbReference>
<dbReference type="InterPro" id="IPR050767">
    <property type="entry name" value="Sel1_AlgK"/>
</dbReference>
<evidence type="ECO:0000313" key="4">
    <source>
        <dbReference type="Proteomes" id="UP001224775"/>
    </source>
</evidence>
<dbReference type="Gene3D" id="1.25.40.10">
    <property type="entry name" value="Tetratricopeptide repeat domain"/>
    <property type="match status" value="2"/>
</dbReference>
<evidence type="ECO:0000256" key="2">
    <source>
        <dbReference type="SAM" id="MobiDB-lite"/>
    </source>
</evidence>
<comment type="caution">
    <text evidence="3">The sequence shown here is derived from an EMBL/GenBank/DDBJ whole genome shotgun (WGS) entry which is preliminary data.</text>
</comment>
<dbReference type="Pfam" id="PF08238">
    <property type="entry name" value="Sel1"/>
    <property type="match status" value="4"/>
</dbReference>
<feature type="region of interest" description="Disordered" evidence="2">
    <location>
        <begin position="157"/>
        <end position="193"/>
    </location>
</feature>
<name>A0AAD9D3Z0_9STRA</name>
<dbReference type="Proteomes" id="UP001224775">
    <property type="component" value="Unassembled WGS sequence"/>
</dbReference>
<dbReference type="InterPro" id="IPR011990">
    <property type="entry name" value="TPR-like_helical_dom_sf"/>
</dbReference>
<dbReference type="EMBL" id="JATAAI010000077">
    <property type="protein sequence ID" value="KAK1732254.1"/>
    <property type="molecule type" value="Genomic_DNA"/>
</dbReference>
<feature type="region of interest" description="Disordered" evidence="2">
    <location>
        <begin position="99"/>
        <end position="123"/>
    </location>
</feature>
<dbReference type="SMART" id="SM00671">
    <property type="entry name" value="SEL1"/>
    <property type="match status" value="5"/>
</dbReference>
<gene>
    <name evidence="3" type="ORF">QTG54_017029</name>
</gene>
<protein>
    <submittedName>
        <fullName evidence="3">Sel1-like repeat family protein</fullName>
    </submittedName>
</protein>
<dbReference type="PANTHER" id="PTHR11102:SF160">
    <property type="entry name" value="ERAD-ASSOCIATED E3 UBIQUITIN-PROTEIN LIGASE COMPONENT HRD3"/>
    <property type="match status" value="1"/>
</dbReference>
<evidence type="ECO:0000256" key="1">
    <source>
        <dbReference type="ARBA" id="ARBA00038101"/>
    </source>
</evidence>
<proteinExistence type="inferred from homology"/>
<comment type="similarity">
    <text evidence="1">Belongs to the sel-1 family.</text>
</comment>
<accession>A0AAD9D3Z0</accession>
<dbReference type="InterPro" id="IPR006597">
    <property type="entry name" value="Sel1-like"/>
</dbReference>
<organism evidence="3 4">
    <name type="scientific">Skeletonema marinoi</name>
    <dbReference type="NCBI Taxonomy" id="267567"/>
    <lineage>
        <taxon>Eukaryota</taxon>
        <taxon>Sar</taxon>
        <taxon>Stramenopiles</taxon>
        <taxon>Ochrophyta</taxon>
        <taxon>Bacillariophyta</taxon>
        <taxon>Coscinodiscophyceae</taxon>
        <taxon>Thalassiosirophycidae</taxon>
        <taxon>Thalassiosirales</taxon>
        <taxon>Skeletonemataceae</taxon>
        <taxon>Skeletonema</taxon>
        <taxon>Skeletonema marinoi-dohrnii complex</taxon>
    </lineage>
</organism>
<evidence type="ECO:0000313" key="3">
    <source>
        <dbReference type="EMBL" id="KAK1732254.1"/>
    </source>
</evidence>
<sequence>MLQSIAIRCRLAAVVRHHTVRQARTRHNLCSYATASQLDVQRQNIFLCRHFSQSLDQSDTSQYKRGGAESYKLALEALQNAANAKQSLEEQLLREQYEAMERQRQKTSQRKNSNQLKDKDPRLQRLNAIDAVDNGERNIKDRAAGVAVVRTIVKQTRQSSRPNNVKVEKWDSKTVRDDDAHDSNNTQSVGKKMDEDYYQKEALQFLEEAALRYGHALALVRLGNEALELAKKSSVSADESLINTDRCTDWIDESPINLSQILAQSSKTIDNDTEGDESISPYISLAHLLYEEAGKAGSAEAWYNLGHLLWDRSCDDEETIMKAMEAFNKAVDLGDSDAMYFVGAQYLSQQEDDEAGYQLLVRAAHEYNHGPALHHLALLSLQGEDKDEFCGLLTKAAEAGNPDSLFLQGYCFYHGEDGYEVDMKAALDNFLAAAENFEHVEAMVSAGAILHQGVISPQGSVIIERDQRRAFELYQQAGELGSTEGWRNVVACYAMGEGVKKDIDMAKHIAKTMLKDTDR</sequence>
<dbReference type="PANTHER" id="PTHR11102">
    <property type="entry name" value="SEL-1-LIKE PROTEIN"/>
    <property type="match status" value="1"/>
</dbReference>